<feature type="compositionally biased region" description="Low complexity" evidence="1">
    <location>
        <begin position="161"/>
        <end position="176"/>
    </location>
</feature>
<gene>
    <name evidence="2" type="ORF">JAAARDRAFT_56592</name>
</gene>
<name>A0A067Q0A2_9AGAM</name>
<accession>A0A067Q0A2</accession>
<protein>
    <recommendedName>
        <fullName evidence="4">Neuroguidin</fullName>
    </recommendedName>
</protein>
<dbReference type="PANTHER" id="PTHR13237">
    <property type="entry name" value="SOMETHING ABOUT SILENCING PROTEIN 10-RELATED"/>
    <property type="match status" value="1"/>
</dbReference>
<sequence length="384" mass="41976">MSDSSAQRDFCNVVDEMTQSISSVRESIKSLRVKQNTTSELDFQDGISLLSLKHHIMLQYLQSIVLLTSHRALGHSMEDRTPPTQPFGHPVREARGSAAGDAVDSMIEGRVVLEKVKVLEGRMKYQIEKLVKVAEDATSGAQTSSLNDPLAFRPNPSNLMAANSDVSASDSDVSPSQPTTKGDGIYRPPKLAPMPYIEPTSKHSKRTRLPPPPSALTSLTHLDPSKPHLESASGLGNTPSLSSSRAREIARMTEFEEENMMRLVMKKKDAKKRAMDEADIALGLEGGGALGGGRGGRRRAGGLEDEFGDVLRSVGRRREGGGGGDGYEELRKRGRKEGVLERSRARTERGGFEESVGGEQGRGQRKRSRFEKETKVARKKVKSR</sequence>
<dbReference type="EMBL" id="KL197715">
    <property type="protein sequence ID" value="KDQ59580.1"/>
    <property type="molecule type" value="Genomic_DNA"/>
</dbReference>
<dbReference type="STRING" id="933084.A0A067Q0A2"/>
<feature type="region of interest" description="Disordered" evidence="1">
    <location>
        <begin position="138"/>
        <end position="246"/>
    </location>
</feature>
<feature type="compositionally biased region" description="Basic and acidic residues" evidence="1">
    <location>
        <begin position="328"/>
        <end position="352"/>
    </location>
</feature>
<dbReference type="InParanoid" id="A0A067Q0A2"/>
<dbReference type="AlphaFoldDB" id="A0A067Q0A2"/>
<feature type="compositionally biased region" description="Gly residues" evidence="1">
    <location>
        <begin position="284"/>
        <end position="294"/>
    </location>
</feature>
<dbReference type="Pfam" id="PF04000">
    <property type="entry name" value="Sas10_Utp3"/>
    <property type="match status" value="1"/>
</dbReference>
<keyword evidence="3" id="KW-1185">Reference proteome</keyword>
<reference evidence="3" key="1">
    <citation type="journal article" date="2014" name="Proc. Natl. Acad. Sci. U.S.A.">
        <title>Extensive sampling of basidiomycete genomes demonstrates inadequacy of the white-rot/brown-rot paradigm for wood decay fungi.</title>
        <authorList>
            <person name="Riley R."/>
            <person name="Salamov A.A."/>
            <person name="Brown D.W."/>
            <person name="Nagy L.G."/>
            <person name="Floudas D."/>
            <person name="Held B.W."/>
            <person name="Levasseur A."/>
            <person name="Lombard V."/>
            <person name="Morin E."/>
            <person name="Otillar R."/>
            <person name="Lindquist E.A."/>
            <person name="Sun H."/>
            <person name="LaButti K.M."/>
            <person name="Schmutz J."/>
            <person name="Jabbour D."/>
            <person name="Luo H."/>
            <person name="Baker S.E."/>
            <person name="Pisabarro A.G."/>
            <person name="Walton J.D."/>
            <person name="Blanchette R.A."/>
            <person name="Henrissat B."/>
            <person name="Martin F."/>
            <person name="Cullen D."/>
            <person name="Hibbett D.S."/>
            <person name="Grigoriev I.V."/>
        </authorList>
    </citation>
    <scope>NUCLEOTIDE SEQUENCE [LARGE SCALE GENOMIC DNA]</scope>
    <source>
        <strain evidence="3">MUCL 33604</strain>
    </source>
</reference>
<dbReference type="GO" id="GO:0000462">
    <property type="term" value="P:maturation of SSU-rRNA from tricistronic rRNA transcript (SSU-rRNA, 5.8S rRNA, LSU-rRNA)"/>
    <property type="evidence" value="ECO:0007669"/>
    <property type="project" value="TreeGrafter"/>
</dbReference>
<dbReference type="Proteomes" id="UP000027265">
    <property type="component" value="Unassembled WGS sequence"/>
</dbReference>
<evidence type="ECO:0000313" key="2">
    <source>
        <dbReference type="EMBL" id="KDQ59580.1"/>
    </source>
</evidence>
<dbReference type="OrthoDB" id="203440at2759"/>
<dbReference type="FunCoup" id="A0A067Q0A2">
    <property type="interactions" value="842"/>
</dbReference>
<evidence type="ECO:0000313" key="3">
    <source>
        <dbReference type="Proteomes" id="UP000027265"/>
    </source>
</evidence>
<dbReference type="InterPro" id="IPR007146">
    <property type="entry name" value="Sas10/Utp3/C1D"/>
</dbReference>
<feature type="region of interest" description="Disordered" evidence="1">
    <location>
        <begin position="284"/>
        <end position="384"/>
    </location>
</feature>
<dbReference type="GO" id="GO:0032040">
    <property type="term" value="C:small-subunit processome"/>
    <property type="evidence" value="ECO:0007669"/>
    <property type="project" value="TreeGrafter"/>
</dbReference>
<dbReference type="PANTHER" id="PTHR13237:SF9">
    <property type="entry name" value="NEUROGUIDIN"/>
    <property type="match status" value="1"/>
</dbReference>
<evidence type="ECO:0008006" key="4">
    <source>
        <dbReference type="Google" id="ProtNLM"/>
    </source>
</evidence>
<feature type="compositionally biased region" description="Polar residues" evidence="1">
    <location>
        <begin position="234"/>
        <end position="244"/>
    </location>
</feature>
<evidence type="ECO:0000256" key="1">
    <source>
        <dbReference type="SAM" id="MobiDB-lite"/>
    </source>
</evidence>
<organism evidence="2 3">
    <name type="scientific">Jaapia argillacea MUCL 33604</name>
    <dbReference type="NCBI Taxonomy" id="933084"/>
    <lineage>
        <taxon>Eukaryota</taxon>
        <taxon>Fungi</taxon>
        <taxon>Dikarya</taxon>
        <taxon>Basidiomycota</taxon>
        <taxon>Agaricomycotina</taxon>
        <taxon>Agaricomycetes</taxon>
        <taxon>Agaricomycetidae</taxon>
        <taxon>Jaapiales</taxon>
        <taxon>Jaapiaceae</taxon>
        <taxon>Jaapia</taxon>
    </lineage>
</organism>
<proteinExistence type="predicted"/>
<dbReference type="HOGENOM" id="CLU_031901_3_0_1"/>